<dbReference type="EMBL" id="JGYP01000002">
    <property type="protein sequence ID" value="KFI46013.1"/>
    <property type="molecule type" value="Genomic_DNA"/>
</dbReference>
<accession>A0A086ZHL3</accession>
<sequence>MRDVFSRHPDEDTESIKDAEYQSMLHKPRRVMGALRIPKVSINLPIYHGTASSTLAVGAGHLYGTCLSAANPPTACSRAIVACLTPCCSPVSTNWAGATRYTYKPSAAPSGIGSPPFASSNRPTRVSTRWCQARIS</sequence>
<keyword evidence="2" id="KW-1185">Reference proteome</keyword>
<dbReference type="STRING" id="1437606.BBOH_0820"/>
<gene>
    <name evidence="1" type="ORF">BBOH_0820</name>
</gene>
<protein>
    <submittedName>
        <fullName evidence="1">Sortase</fullName>
    </submittedName>
</protein>
<evidence type="ECO:0000313" key="1">
    <source>
        <dbReference type="EMBL" id="KFI46013.1"/>
    </source>
</evidence>
<proteinExistence type="predicted"/>
<organism evidence="1 2">
    <name type="scientific">Bifidobacterium bohemicum DSM 22767</name>
    <dbReference type="NCBI Taxonomy" id="1437606"/>
    <lineage>
        <taxon>Bacteria</taxon>
        <taxon>Bacillati</taxon>
        <taxon>Actinomycetota</taxon>
        <taxon>Actinomycetes</taxon>
        <taxon>Bifidobacteriales</taxon>
        <taxon>Bifidobacteriaceae</taxon>
        <taxon>Bifidobacterium</taxon>
    </lineage>
</organism>
<dbReference type="Proteomes" id="UP000029096">
    <property type="component" value="Unassembled WGS sequence"/>
</dbReference>
<dbReference type="InterPro" id="IPR023365">
    <property type="entry name" value="Sortase_dom-sf"/>
</dbReference>
<name>A0A086ZHL3_9BIFI</name>
<evidence type="ECO:0000313" key="2">
    <source>
        <dbReference type="Proteomes" id="UP000029096"/>
    </source>
</evidence>
<dbReference type="AlphaFoldDB" id="A0A086ZHL3"/>
<comment type="caution">
    <text evidence="1">The sequence shown here is derived from an EMBL/GenBank/DDBJ whole genome shotgun (WGS) entry which is preliminary data.</text>
</comment>
<reference evidence="1 2" key="1">
    <citation type="submission" date="2014-03" db="EMBL/GenBank/DDBJ databases">
        <title>Genomics of Bifidobacteria.</title>
        <authorList>
            <person name="Ventura M."/>
            <person name="Milani C."/>
            <person name="Lugli G.A."/>
        </authorList>
    </citation>
    <scope>NUCLEOTIDE SEQUENCE [LARGE SCALE GENOMIC DNA]</scope>
    <source>
        <strain evidence="1 2">DSM 22767</strain>
    </source>
</reference>
<dbReference type="Gene3D" id="2.40.260.10">
    <property type="entry name" value="Sortase"/>
    <property type="match status" value="1"/>
</dbReference>
<dbReference type="SUPFAM" id="SSF63817">
    <property type="entry name" value="Sortase"/>
    <property type="match status" value="1"/>
</dbReference>
<dbReference type="eggNOG" id="COG3764">
    <property type="taxonomic scope" value="Bacteria"/>
</dbReference>